<keyword evidence="6" id="KW-1185">Reference proteome</keyword>
<feature type="compositionally biased region" description="Acidic residues" evidence="3">
    <location>
        <begin position="1485"/>
        <end position="1496"/>
    </location>
</feature>
<keyword evidence="1 2" id="KW-0175">Coiled coil</keyword>
<feature type="region of interest" description="Disordered" evidence="3">
    <location>
        <begin position="1266"/>
        <end position="1453"/>
    </location>
</feature>
<feature type="compositionally biased region" description="Polar residues" evidence="3">
    <location>
        <begin position="1026"/>
        <end position="1043"/>
    </location>
</feature>
<evidence type="ECO:0000256" key="3">
    <source>
        <dbReference type="SAM" id="MobiDB-lite"/>
    </source>
</evidence>
<feature type="compositionally biased region" description="Polar residues" evidence="3">
    <location>
        <begin position="990"/>
        <end position="1000"/>
    </location>
</feature>
<proteinExistence type="predicted"/>
<gene>
    <name evidence="5" type="ORF">HYH02_013611</name>
</gene>
<feature type="compositionally biased region" description="Polar residues" evidence="3">
    <location>
        <begin position="682"/>
        <end position="694"/>
    </location>
</feature>
<feature type="compositionally biased region" description="Polar residues" evidence="3">
    <location>
        <begin position="1410"/>
        <end position="1429"/>
    </location>
</feature>
<feature type="domain" description="Cilium assembly protein DZIP1 N-terminal" evidence="4">
    <location>
        <begin position="46"/>
        <end position="163"/>
    </location>
</feature>
<accession>A0A835SSS7</accession>
<feature type="compositionally biased region" description="Acidic residues" evidence="3">
    <location>
        <begin position="1270"/>
        <end position="1296"/>
    </location>
</feature>
<feature type="region of interest" description="Disordered" evidence="3">
    <location>
        <begin position="1475"/>
        <end position="1496"/>
    </location>
</feature>
<dbReference type="Gene3D" id="1.10.287.1490">
    <property type="match status" value="1"/>
</dbReference>
<dbReference type="InterPro" id="IPR032714">
    <property type="entry name" value="DZIP1_N"/>
</dbReference>
<evidence type="ECO:0000256" key="1">
    <source>
        <dbReference type="ARBA" id="ARBA00023054"/>
    </source>
</evidence>
<evidence type="ECO:0000256" key="2">
    <source>
        <dbReference type="SAM" id="Coils"/>
    </source>
</evidence>
<feature type="compositionally biased region" description="Low complexity" evidence="3">
    <location>
        <begin position="1152"/>
        <end position="1163"/>
    </location>
</feature>
<dbReference type="OrthoDB" id="515971at2759"/>
<dbReference type="EMBL" id="JAEHOD010000077">
    <property type="protein sequence ID" value="KAG2430772.1"/>
    <property type="molecule type" value="Genomic_DNA"/>
</dbReference>
<feature type="compositionally biased region" description="Polar residues" evidence="3">
    <location>
        <begin position="1115"/>
        <end position="1150"/>
    </location>
</feature>
<feature type="region of interest" description="Disordered" evidence="3">
    <location>
        <begin position="676"/>
        <end position="745"/>
    </location>
</feature>
<feature type="coiled-coil region" evidence="2">
    <location>
        <begin position="229"/>
        <end position="263"/>
    </location>
</feature>
<evidence type="ECO:0000259" key="4">
    <source>
        <dbReference type="Pfam" id="PF13815"/>
    </source>
</evidence>
<feature type="coiled-coil region" evidence="2">
    <location>
        <begin position="141"/>
        <end position="168"/>
    </location>
</feature>
<reference evidence="5" key="1">
    <citation type="journal article" date="2020" name="bioRxiv">
        <title>Comparative genomics of Chlamydomonas.</title>
        <authorList>
            <person name="Craig R.J."/>
            <person name="Hasan A.R."/>
            <person name="Ness R.W."/>
            <person name="Keightley P.D."/>
        </authorList>
    </citation>
    <scope>NUCLEOTIDE SEQUENCE</scope>
    <source>
        <strain evidence="5">CCAP 11/173</strain>
    </source>
</reference>
<feature type="region of interest" description="Disordered" evidence="3">
    <location>
        <begin position="337"/>
        <end position="361"/>
    </location>
</feature>
<dbReference type="Pfam" id="PF13815">
    <property type="entry name" value="Dzip-like_N"/>
    <property type="match status" value="1"/>
</dbReference>
<feature type="region of interest" description="Disordered" evidence="3">
    <location>
        <begin position="1026"/>
        <end position="1171"/>
    </location>
</feature>
<feature type="coiled-coil region" evidence="2">
    <location>
        <begin position="363"/>
        <end position="465"/>
    </location>
</feature>
<evidence type="ECO:0000313" key="5">
    <source>
        <dbReference type="EMBL" id="KAG2430772.1"/>
    </source>
</evidence>
<feature type="region of interest" description="Disordered" evidence="3">
    <location>
        <begin position="1205"/>
        <end position="1237"/>
    </location>
</feature>
<feature type="compositionally biased region" description="Polar residues" evidence="3">
    <location>
        <begin position="1205"/>
        <end position="1216"/>
    </location>
</feature>
<feature type="coiled-coil region" evidence="2">
    <location>
        <begin position="513"/>
        <end position="625"/>
    </location>
</feature>
<dbReference type="GO" id="GO:0008270">
    <property type="term" value="F:zinc ion binding"/>
    <property type="evidence" value="ECO:0007669"/>
    <property type="project" value="UniProtKB-KW"/>
</dbReference>
<feature type="region of interest" description="Disordered" evidence="3">
    <location>
        <begin position="966"/>
        <end position="1000"/>
    </location>
</feature>
<dbReference type="PANTHER" id="PTHR21502">
    <property type="entry name" value="ZINC FINGER PROTEIN DZIP1"/>
    <property type="match status" value="1"/>
</dbReference>
<dbReference type="GO" id="GO:0005737">
    <property type="term" value="C:cytoplasm"/>
    <property type="evidence" value="ECO:0007669"/>
    <property type="project" value="UniProtKB-SubCell"/>
</dbReference>
<name>A0A835SSS7_9CHLO</name>
<dbReference type="PANTHER" id="PTHR21502:SF3">
    <property type="entry name" value="CILIUM ASSEMBLY PROTEIN DZIP1L"/>
    <property type="match status" value="1"/>
</dbReference>
<organism evidence="5 6">
    <name type="scientific">Chlamydomonas schloesseri</name>
    <dbReference type="NCBI Taxonomy" id="2026947"/>
    <lineage>
        <taxon>Eukaryota</taxon>
        <taxon>Viridiplantae</taxon>
        <taxon>Chlorophyta</taxon>
        <taxon>core chlorophytes</taxon>
        <taxon>Chlorophyceae</taxon>
        <taxon>CS clade</taxon>
        <taxon>Chlamydomonadales</taxon>
        <taxon>Chlamydomonadaceae</taxon>
        <taxon>Chlamydomonas</taxon>
    </lineage>
</organism>
<dbReference type="Proteomes" id="UP000613740">
    <property type="component" value="Unassembled WGS sequence"/>
</dbReference>
<sequence>MASGLGASFQRGTAAFGPWVADQYVDHTGLRDQMATMTTAPNFPPFKFEPRRARIDWRLLHGIDINSMMRDVDLDTLEKIVNIVAFGDIEAEDTRHLTELNFIKIFRLSQMMIEYLLYVQDCLQSSNGWLQQDRANMDKYVQAARLRIREMEANLKMNKRELRRARKTIKTYELLAVLNEGKGLKTATGVPTATVTVAPASPPPAQQTARSEQPNPANAAMEALLRKELSMLAERLSRATVEAQTLRSERDELYQAVKELETVVRTRQFSGASSPPGTSRPTLEQVQQLQSLQDQLNRATVEITKLRNEKGDLVEELDRVNGDKRQLQDEKSRLLTEIASRPGDASGTQTSPRDGGDNLGSMLLDAERQKANLQEQLDEARAEITALQKQLMKAMKATAFGPMGAPLQSQGSEEAVQRAMREMEATKTQLERELADLRKTYNDDVRTLQEELEVTQAKAVEADRKLAELRSGGDAHQATVRVTPGAGGLVKVVEERRQMPEPEDDGSVTAAAIRRQKEMLAETEAMNERLNTQLSQLKEERNSLASEVDRLRAQLEGRAPLAPGDPGIGRDWRTEEMERLKQELDGSRRRCAELEDGLRDRDAQIERLRATIRDLQMELDERNRRAEMEAPQLAAEGRVRHQVKEYERLAGPGSQHFKTSSFSFVPDDMQPGMAVAGAASSGLATQPSVETPTSVRPGPGGLPPTSPQQVQPRQSPLAAGSPEVQPARGSPQAVRTPVLSPNGSMWLQRIPRPAPSDAYDILQGVLQHVQGKQPEQIQMQLQEEIRPQTLNPYEFENDDEARFRAMMPYEVPERRGVLSVQPHELQDLAVARSMLTDTLLEVVDDQLAQFGLDPRVQALSDKTYAACMVELERRRSLMLERVSPGLAKRAIDLRDGLLTHLELIKRETMREQQAVAQKRLQEQVQKQAEDKAAAEVVAAAAAAAQAAEVTQAQQAAAAAVAAAQPLGGPAAGSSAGPSSELPPALAGSQPVRTGSASGLRTGSTSLVTPAVPAAAVAAPAAVAAGTLSSGPQSSAATSYTESPTMAVGASKPQLPPFPARQTSIGRSAPSETNTDDLRSMLPGGGFSRPGAEAAASAAPAAAASSTRASPIPSPLNQSLARDNTATGERPRSTNLNASITSVTSLNSSIRTGPGRSSAAVSGAAGAGSGAAAGGTVPVAFHGLTKEAAGGPAEVVSGFSRPAAVASSQQQLPQPQKITPGGAAAATTAATPGGNMNMSIRSVRQYEESEYDEEEDVAPPQPKALARVAKEEEDEYAVTEDEEGQEDQGIEDDDEEGFSPIGQGIGAGPRILTRVQSPPRATAVQPSRLGPQRTSAVAGSRGWGMDEPLQAAAPPPAPTAAAGSGRPSETADTGELESLQSFNALSTSLPRGNPGAWGSPAGTMRKPATNAPASKQMSTASKQSGWNETIKSFGAASAGGDEIQDMTAMESFTGTESIRPARAIAQPARGFVQAAQPVQVKKPVQYDDDDFSDVEEL</sequence>
<feature type="compositionally biased region" description="Polar residues" evidence="3">
    <location>
        <begin position="1377"/>
        <end position="1389"/>
    </location>
</feature>
<protein>
    <recommendedName>
        <fullName evidence="4">Cilium assembly protein DZIP1 N-terminal domain-containing protein</fullName>
    </recommendedName>
</protein>
<feature type="compositionally biased region" description="Polar residues" evidence="3">
    <location>
        <begin position="1060"/>
        <end position="1072"/>
    </location>
</feature>
<feature type="compositionally biased region" description="Low complexity" evidence="3">
    <location>
        <begin position="1218"/>
        <end position="1233"/>
    </location>
</feature>
<dbReference type="InterPro" id="IPR051241">
    <property type="entry name" value="DZIP_RILPL"/>
</dbReference>
<feature type="coiled-coil region" evidence="2">
    <location>
        <begin position="289"/>
        <end position="337"/>
    </location>
</feature>
<comment type="caution">
    <text evidence="5">The sequence shown here is derived from an EMBL/GenBank/DDBJ whole genome shotgun (WGS) entry which is preliminary data.</text>
</comment>
<evidence type="ECO:0000313" key="6">
    <source>
        <dbReference type="Proteomes" id="UP000613740"/>
    </source>
</evidence>
<feature type="compositionally biased region" description="Low complexity" evidence="3">
    <location>
        <begin position="1089"/>
        <end position="1110"/>
    </location>
</feature>
<feature type="compositionally biased region" description="Low complexity" evidence="3">
    <location>
        <begin position="966"/>
        <end position="986"/>
    </location>
</feature>